<evidence type="ECO:0000313" key="3">
    <source>
        <dbReference type="Proteomes" id="UP000184304"/>
    </source>
</evidence>
<dbReference type="OrthoDB" id="417078at2759"/>
<dbReference type="Proteomes" id="UP000184304">
    <property type="component" value="Unassembled WGS sequence"/>
</dbReference>
<organism evidence="2 3">
    <name type="scientific">Aspergillus tubingensis (strain CBS 134.48)</name>
    <dbReference type="NCBI Taxonomy" id="767770"/>
    <lineage>
        <taxon>Eukaryota</taxon>
        <taxon>Fungi</taxon>
        <taxon>Dikarya</taxon>
        <taxon>Ascomycota</taxon>
        <taxon>Pezizomycotina</taxon>
        <taxon>Eurotiomycetes</taxon>
        <taxon>Eurotiomycetidae</taxon>
        <taxon>Eurotiales</taxon>
        <taxon>Aspergillaceae</taxon>
        <taxon>Aspergillus</taxon>
        <taxon>Aspergillus subgen. Circumdati</taxon>
    </lineage>
</organism>
<sequence length="172" mass="19077">MSCRIGAEHCSQLDSLPTSAQEERPDQAHCKFPETACLSCLVHPSIYYHLDVFPCPQILRVRPAEFAKHQLPQDEEQAHRLVRAVKEVILFSASEKEQYTQPLDAFVEKVVSSKGTNIFSQGGIGDNLYIVKKDTFDYYFAPALTQQTTTPSIGTKHGTAHPGGVFGELALL</sequence>
<evidence type="ECO:0000313" key="2">
    <source>
        <dbReference type="EMBL" id="OJI84477.1"/>
    </source>
</evidence>
<dbReference type="STRING" id="767770.A0A1L9N592"/>
<proteinExistence type="predicted"/>
<dbReference type="CDD" id="cd00038">
    <property type="entry name" value="CAP_ED"/>
    <property type="match status" value="1"/>
</dbReference>
<reference evidence="3" key="1">
    <citation type="journal article" date="2017" name="Genome Biol.">
        <title>Comparative genomics reveals high biological diversity and specific adaptations in the industrially and medically important fungal genus Aspergillus.</title>
        <authorList>
            <person name="de Vries R.P."/>
            <person name="Riley R."/>
            <person name="Wiebenga A."/>
            <person name="Aguilar-Osorio G."/>
            <person name="Amillis S."/>
            <person name="Uchima C.A."/>
            <person name="Anderluh G."/>
            <person name="Asadollahi M."/>
            <person name="Askin M."/>
            <person name="Barry K."/>
            <person name="Battaglia E."/>
            <person name="Bayram O."/>
            <person name="Benocci T."/>
            <person name="Braus-Stromeyer S.A."/>
            <person name="Caldana C."/>
            <person name="Canovas D."/>
            <person name="Cerqueira G.C."/>
            <person name="Chen F."/>
            <person name="Chen W."/>
            <person name="Choi C."/>
            <person name="Clum A."/>
            <person name="Dos Santos R.A."/>
            <person name="Damasio A.R."/>
            <person name="Diallinas G."/>
            <person name="Emri T."/>
            <person name="Fekete E."/>
            <person name="Flipphi M."/>
            <person name="Freyberg S."/>
            <person name="Gallo A."/>
            <person name="Gournas C."/>
            <person name="Habgood R."/>
            <person name="Hainaut M."/>
            <person name="Harispe M.L."/>
            <person name="Henrissat B."/>
            <person name="Hilden K.S."/>
            <person name="Hope R."/>
            <person name="Hossain A."/>
            <person name="Karabika E."/>
            <person name="Karaffa L."/>
            <person name="Karanyi Z."/>
            <person name="Krasevec N."/>
            <person name="Kuo A."/>
            <person name="Kusch H."/>
            <person name="LaButti K."/>
            <person name="Lagendijk E.L."/>
            <person name="Lapidus A."/>
            <person name="Levasseur A."/>
            <person name="Lindquist E."/>
            <person name="Lipzen A."/>
            <person name="Logrieco A.F."/>
            <person name="MacCabe A."/>
            <person name="Maekelae M.R."/>
            <person name="Malavazi I."/>
            <person name="Melin P."/>
            <person name="Meyer V."/>
            <person name="Mielnichuk N."/>
            <person name="Miskei M."/>
            <person name="Molnar A.P."/>
            <person name="Mule G."/>
            <person name="Ngan C.Y."/>
            <person name="Orejas M."/>
            <person name="Orosz E."/>
            <person name="Ouedraogo J.P."/>
            <person name="Overkamp K.M."/>
            <person name="Park H.-S."/>
            <person name="Perrone G."/>
            <person name="Piumi F."/>
            <person name="Punt P.J."/>
            <person name="Ram A.F."/>
            <person name="Ramon A."/>
            <person name="Rauscher S."/>
            <person name="Record E."/>
            <person name="Riano-Pachon D.M."/>
            <person name="Robert V."/>
            <person name="Roehrig J."/>
            <person name="Ruller R."/>
            <person name="Salamov A."/>
            <person name="Salih N.S."/>
            <person name="Samson R.A."/>
            <person name="Sandor E."/>
            <person name="Sanguinetti M."/>
            <person name="Schuetze T."/>
            <person name="Sepcic K."/>
            <person name="Shelest E."/>
            <person name="Sherlock G."/>
            <person name="Sophianopoulou V."/>
            <person name="Squina F.M."/>
            <person name="Sun H."/>
            <person name="Susca A."/>
            <person name="Todd R.B."/>
            <person name="Tsang A."/>
            <person name="Unkles S.E."/>
            <person name="van de Wiele N."/>
            <person name="van Rossen-Uffink D."/>
            <person name="Oliveira J.V."/>
            <person name="Vesth T.C."/>
            <person name="Visser J."/>
            <person name="Yu J.-H."/>
            <person name="Zhou M."/>
            <person name="Andersen M.R."/>
            <person name="Archer D.B."/>
            <person name="Baker S.E."/>
            <person name="Benoit I."/>
            <person name="Brakhage A.A."/>
            <person name="Braus G.H."/>
            <person name="Fischer R."/>
            <person name="Frisvad J.C."/>
            <person name="Goldman G.H."/>
            <person name="Houbraken J."/>
            <person name="Oakley B."/>
            <person name="Pocsi I."/>
            <person name="Scazzocchio C."/>
            <person name="Seiboth B."/>
            <person name="vanKuyk P.A."/>
            <person name="Wortman J."/>
            <person name="Dyer P.S."/>
            <person name="Grigoriev I.V."/>
        </authorList>
    </citation>
    <scope>NUCLEOTIDE SEQUENCE [LARGE SCALE GENOMIC DNA]</scope>
    <source>
        <strain evidence="3">CBS 134.48</strain>
    </source>
</reference>
<dbReference type="OMA" id="FDYYFAP"/>
<dbReference type="PRINTS" id="PR00103">
    <property type="entry name" value="CAMPKINASE"/>
</dbReference>
<dbReference type="InterPro" id="IPR000595">
    <property type="entry name" value="cNMP-bd_dom"/>
</dbReference>
<dbReference type="EMBL" id="KV878203">
    <property type="protein sequence ID" value="OJI84477.1"/>
    <property type="molecule type" value="Genomic_DNA"/>
</dbReference>
<dbReference type="Gene3D" id="2.60.120.10">
    <property type="entry name" value="Jelly Rolls"/>
    <property type="match status" value="1"/>
</dbReference>
<dbReference type="InterPro" id="IPR018490">
    <property type="entry name" value="cNMP-bd_dom_sf"/>
</dbReference>
<dbReference type="PROSITE" id="PS50042">
    <property type="entry name" value="CNMP_BINDING_3"/>
    <property type="match status" value="1"/>
</dbReference>
<dbReference type="VEuPathDB" id="FungiDB:ASPTUDRAFT_201733"/>
<dbReference type="SUPFAM" id="SSF51206">
    <property type="entry name" value="cAMP-binding domain-like"/>
    <property type="match status" value="1"/>
</dbReference>
<evidence type="ECO:0000259" key="1">
    <source>
        <dbReference type="PROSITE" id="PS50042"/>
    </source>
</evidence>
<keyword evidence="3" id="KW-1185">Reference proteome</keyword>
<protein>
    <recommendedName>
        <fullName evidence="1">Cyclic nucleotide-binding domain-containing protein</fullName>
    </recommendedName>
</protein>
<feature type="domain" description="Cyclic nucleotide-binding" evidence="1">
    <location>
        <begin position="90"/>
        <end position="172"/>
    </location>
</feature>
<gene>
    <name evidence="2" type="ORF">ASPTUDRAFT_201733</name>
</gene>
<name>A0A1L9N592_ASPTC</name>
<accession>A0A1L9N592</accession>
<dbReference type="AlphaFoldDB" id="A0A1L9N592"/>
<dbReference type="InterPro" id="IPR014710">
    <property type="entry name" value="RmlC-like_jellyroll"/>
</dbReference>